<dbReference type="HOGENOM" id="CLU_000445_11_23_6"/>
<dbReference type="GO" id="GO:1902201">
    <property type="term" value="P:negative regulation of bacterial-type flagellum-dependent cell motility"/>
    <property type="evidence" value="ECO:0007669"/>
    <property type="project" value="TreeGrafter"/>
</dbReference>
<dbReference type="EMBL" id="CP003218">
    <property type="protein sequence ID" value="AEX06549.1"/>
    <property type="molecule type" value="Genomic_DNA"/>
</dbReference>
<comment type="subcellular location">
    <subcellularLocation>
        <location evidence="2">Cell inner membrane</location>
        <topology evidence="2">Multi-pass membrane protein</topology>
    </subcellularLocation>
</comment>
<evidence type="ECO:0000256" key="7">
    <source>
        <dbReference type="ARBA" id="ARBA00022475"/>
    </source>
</evidence>
<dbReference type="CDD" id="cd01949">
    <property type="entry name" value="GGDEF"/>
    <property type="match status" value="1"/>
</dbReference>
<evidence type="ECO:0000256" key="14">
    <source>
        <dbReference type="ARBA" id="ARBA00022916"/>
    </source>
</evidence>
<dbReference type="NCBIfam" id="TIGR00254">
    <property type="entry name" value="GGDEF"/>
    <property type="match status" value="1"/>
</dbReference>
<evidence type="ECO:0000256" key="8">
    <source>
        <dbReference type="ARBA" id="ARBA00022519"/>
    </source>
</evidence>
<evidence type="ECO:0000256" key="10">
    <source>
        <dbReference type="ARBA" id="ARBA00022692"/>
    </source>
</evidence>
<dbReference type="InterPro" id="IPR000160">
    <property type="entry name" value="GGDEF_dom"/>
</dbReference>
<keyword evidence="14" id="KW-0135">Cellulose biosynthesis</keyword>
<evidence type="ECO:0000256" key="12">
    <source>
        <dbReference type="ARBA" id="ARBA00022741"/>
    </source>
</evidence>
<comment type="cofactor">
    <cofactor evidence="1">
        <name>Mg(2+)</name>
        <dbReference type="ChEBI" id="CHEBI:18420"/>
    </cofactor>
</comment>
<dbReference type="Pfam" id="PF17151">
    <property type="entry name" value="CHASE7"/>
    <property type="match status" value="1"/>
</dbReference>
<evidence type="ECO:0000256" key="6">
    <source>
        <dbReference type="ARBA" id="ARBA00012528"/>
    </source>
</evidence>
<keyword evidence="7" id="KW-1003">Cell membrane</keyword>
<keyword evidence="13" id="KW-0460">Magnesium</keyword>
<evidence type="ECO:0000313" key="24">
    <source>
        <dbReference type="Proteomes" id="UP000007843"/>
    </source>
</evidence>
<comment type="pathway">
    <text evidence="3">Purine metabolism; 3',5'-cyclic di-GMP biosynthesis.</text>
</comment>
<keyword evidence="10 21" id="KW-0812">Transmembrane</keyword>
<feature type="domain" description="GGDEF" evidence="22">
    <location>
        <begin position="421"/>
        <end position="555"/>
    </location>
</feature>
<evidence type="ECO:0000256" key="15">
    <source>
        <dbReference type="ARBA" id="ARBA00022989"/>
    </source>
</evidence>
<evidence type="ECO:0000256" key="21">
    <source>
        <dbReference type="SAM" id="Phobius"/>
    </source>
</evidence>
<evidence type="ECO:0000313" key="23">
    <source>
        <dbReference type="EMBL" id="AEX06549.1"/>
    </source>
</evidence>
<dbReference type="SUPFAM" id="SSF55073">
    <property type="entry name" value="Nucleotide cyclase"/>
    <property type="match status" value="1"/>
</dbReference>
<dbReference type="Gene3D" id="3.30.70.270">
    <property type="match status" value="1"/>
</dbReference>
<organism evidence="23 24">
    <name type="scientific">Klebsiella michiganensis (strain ATCC 8724 / DSM 4798 / JCM 20051 / NBRC 3318 / NRRL B-199 / KCTC 1686 / BUCSAV 143 / CCM 1901)</name>
    <dbReference type="NCBI Taxonomy" id="1006551"/>
    <lineage>
        <taxon>Bacteria</taxon>
        <taxon>Pseudomonadati</taxon>
        <taxon>Pseudomonadota</taxon>
        <taxon>Gammaproteobacteria</taxon>
        <taxon>Enterobacterales</taxon>
        <taxon>Enterobacteriaceae</taxon>
        <taxon>Klebsiella/Raoultella group</taxon>
        <taxon>Klebsiella</taxon>
    </lineage>
</organism>
<dbReference type="GO" id="GO:0005525">
    <property type="term" value="F:GTP binding"/>
    <property type="evidence" value="ECO:0007669"/>
    <property type="project" value="UniProtKB-KW"/>
</dbReference>
<evidence type="ECO:0000256" key="13">
    <source>
        <dbReference type="ARBA" id="ARBA00022842"/>
    </source>
</evidence>
<dbReference type="InterPro" id="IPR033416">
    <property type="entry name" value="CHASE7"/>
</dbReference>
<dbReference type="FunFam" id="3.30.70.270:FF:000001">
    <property type="entry name" value="Diguanylate cyclase domain protein"/>
    <property type="match status" value="1"/>
</dbReference>
<dbReference type="Proteomes" id="UP000007843">
    <property type="component" value="Chromosome"/>
</dbReference>
<dbReference type="PANTHER" id="PTHR45138:SF16">
    <property type="entry name" value="DIGUANYLATE CYCLASE DGCQ-RELATED"/>
    <property type="match status" value="1"/>
</dbReference>
<evidence type="ECO:0000256" key="17">
    <source>
        <dbReference type="ARBA" id="ARBA00023136"/>
    </source>
</evidence>
<name>A0A0H3HDM1_KLEM8</name>
<dbReference type="AlphaFoldDB" id="A0A0H3HDM1"/>
<evidence type="ECO:0000256" key="5">
    <source>
        <dbReference type="ARBA" id="ARBA00011738"/>
    </source>
</evidence>
<dbReference type="PANTHER" id="PTHR45138">
    <property type="entry name" value="REGULATORY COMPONENTS OF SENSORY TRANSDUCTION SYSTEM"/>
    <property type="match status" value="1"/>
</dbReference>
<comment type="subunit">
    <text evidence="5">Homodimer.</text>
</comment>
<evidence type="ECO:0000256" key="3">
    <source>
        <dbReference type="ARBA" id="ARBA00004665"/>
    </source>
</evidence>
<dbReference type="Pfam" id="PF00990">
    <property type="entry name" value="GGDEF"/>
    <property type="match status" value="1"/>
</dbReference>
<dbReference type="NCBIfam" id="NF011955">
    <property type="entry name" value="PRK15426.1"/>
    <property type="match status" value="1"/>
</dbReference>
<evidence type="ECO:0000256" key="11">
    <source>
        <dbReference type="ARBA" id="ARBA00022723"/>
    </source>
</evidence>
<gene>
    <name evidence="23" type="ordered locus">KOX_24170</name>
</gene>
<keyword evidence="11" id="KW-0479">Metal-binding</keyword>
<dbReference type="GO" id="GO:0046872">
    <property type="term" value="F:metal ion binding"/>
    <property type="evidence" value="ECO:0007669"/>
    <property type="project" value="UniProtKB-KW"/>
</dbReference>
<dbReference type="SMART" id="SM00267">
    <property type="entry name" value="GGDEF"/>
    <property type="match status" value="1"/>
</dbReference>
<dbReference type="PATRIC" id="fig|1006551.4.peg.4853"/>
<feature type="transmembrane region" description="Helical" evidence="21">
    <location>
        <begin position="348"/>
        <end position="373"/>
    </location>
</feature>
<keyword evidence="12" id="KW-0547">Nucleotide-binding</keyword>
<dbReference type="UniPathway" id="UPA00599"/>
<evidence type="ECO:0000256" key="16">
    <source>
        <dbReference type="ARBA" id="ARBA00023134"/>
    </source>
</evidence>
<reference evidence="23 24" key="1">
    <citation type="journal article" date="2012" name="J. Bacteriol.">
        <title>Complete genome sequence of Klebsiella oxytoca KCTC 1686, used in production of 2,3-butanediol.</title>
        <authorList>
            <person name="Shin S.H."/>
            <person name="Kim S."/>
            <person name="Kim J.Y."/>
            <person name="Lee S."/>
            <person name="Um Y."/>
            <person name="Oh M.K."/>
            <person name="Kim Y.R."/>
            <person name="Lee J."/>
            <person name="Yang K.S."/>
        </authorList>
    </citation>
    <scope>NUCLEOTIDE SEQUENCE [LARGE SCALE GENOMIC DNA]</scope>
    <source>
        <strain evidence="24">ATCC 8724 / DSM 4798 / JCM 20051 / NBRC 3318 / NRRL B-199 / KCTC 1686</strain>
    </source>
</reference>
<keyword evidence="15 21" id="KW-1133">Transmembrane helix</keyword>
<dbReference type="EC" id="2.7.7.65" evidence="6"/>
<dbReference type="InterPro" id="IPR029787">
    <property type="entry name" value="Nucleotide_cyclase"/>
</dbReference>
<comment type="pathway">
    <text evidence="4">Glycan metabolism; bacterial cellulose biosynthesis.</text>
</comment>
<comment type="function">
    <text evidence="20">Catalyzes the synthesis of cyclic-di-GMP (c-di-GMP) via the condensation of 2 GTP molecules. Cyclic-di-GMP is a second messenger which controls cell surface-associated traits in bacteria. Involved in the regulation of cellulose production.</text>
</comment>
<dbReference type="UniPathway" id="UPA00694"/>
<evidence type="ECO:0000259" key="22">
    <source>
        <dbReference type="PROSITE" id="PS50887"/>
    </source>
</evidence>
<keyword evidence="9" id="KW-0808">Transferase</keyword>
<evidence type="ECO:0000256" key="4">
    <source>
        <dbReference type="ARBA" id="ARBA00005186"/>
    </source>
</evidence>
<feature type="transmembrane region" description="Helical" evidence="21">
    <location>
        <begin position="12"/>
        <end position="36"/>
    </location>
</feature>
<evidence type="ECO:0000256" key="18">
    <source>
        <dbReference type="ARBA" id="ARBA00031311"/>
    </source>
</evidence>
<dbReference type="GO" id="GO:0005886">
    <property type="term" value="C:plasma membrane"/>
    <property type="evidence" value="ECO:0007669"/>
    <property type="project" value="UniProtKB-SubCell"/>
</dbReference>
<dbReference type="PROSITE" id="PS50887">
    <property type="entry name" value="GGDEF"/>
    <property type="match status" value="1"/>
</dbReference>
<dbReference type="InterPro" id="IPR050469">
    <property type="entry name" value="Diguanylate_Cyclase"/>
</dbReference>
<dbReference type="KEGG" id="kox:KOX_24170"/>
<comment type="catalytic activity">
    <reaction evidence="19">
        <text>2 GTP = 3',3'-c-di-GMP + 2 diphosphate</text>
        <dbReference type="Rhea" id="RHEA:24898"/>
        <dbReference type="ChEBI" id="CHEBI:33019"/>
        <dbReference type="ChEBI" id="CHEBI:37565"/>
        <dbReference type="ChEBI" id="CHEBI:58805"/>
        <dbReference type="EC" id="2.7.7.65"/>
    </reaction>
</comment>
<evidence type="ECO:0000256" key="20">
    <source>
        <dbReference type="ARBA" id="ARBA00045634"/>
    </source>
</evidence>
<evidence type="ECO:0000256" key="9">
    <source>
        <dbReference type="ARBA" id="ARBA00022679"/>
    </source>
</evidence>
<dbReference type="InterPro" id="IPR043128">
    <property type="entry name" value="Rev_trsase/Diguanyl_cyclase"/>
</dbReference>
<dbReference type="RefSeq" id="WP_014229882.1">
    <property type="nucleotide sequence ID" value="NC_016612.1"/>
</dbReference>
<evidence type="ECO:0000256" key="19">
    <source>
        <dbReference type="ARBA" id="ARBA00034247"/>
    </source>
</evidence>
<evidence type="ECO:0000256" key="2">
    <source>
        <dbReference type="ARBA" id="ARBA00004429"/>
    </source>
</evidence>
<sequence>MDKLMWVKKLRQILSPGYVVNLCFFIVFCFSTLLIWREIKVLEEAYVANQRNNLENVSHEFDSLLQFNIDRMIFFRNGMQSALGTPLDFVVLRKAEEDYLKKRHDPLWSVEIHNRRTLPVYGVADAFVDGDALLSRDNSFSGNELMATLELGYMLRLANNNRGFAKRMLYVSRNGFFTTTEPLKNATQALALYSRATSAPWFTRQTQRNNPARGIVWQTFPDEASQREMQVVTASIPLDFQRYWLGVLAMDFSVQEMKTFLVNAIKTGEEGEYQLYDNQLNLIASSAPGNVLTLLSPREQEMLSRASSHENQGGIRLVTRYISWENLRNFDGVLIRIHTIREGVRGDFGSITIALMLMWLMFTLMLMISWLVIRRMVRNMSVLQTSLEWQAWHDALTRLLNRGALFERATAETRLSERLKRPVAVIQLDLDYFKSVNDLYGHHAGDRVLSLVASTIASHIRQGDLAGRVGGEEFCIVLPNTALKEAKAIAERIRIRINSREILLGNSMSLRITASFGVSCSEDSGEYNFENLQSVADHRLYLAKQNGRDRVCAEG</sequence>
<accession>A0A0H3HDM1</accession>
<protein>
    <recommendedName>
        <fullName evidence="6">diguanylate cyclase</fullName>
        <ecNumber evidence="6">2.7.7.65</ecNumber>
    </recommendedName>
    <alternativeName>
        <fullName evidence="18">Cellulose synthesis regulatory protein</fullName>
    </alternativeName>
</protein>
<evidence type="ECO:0000256" key="1">
    <source>
        <dbReference type="ARBA" id="ARBA00001946"/>
    </source>
</evidence>
<keyword evidence="17 21" id="KW-0472">Membrane</keyword>
<dbReference type="GO" id="GO:0052621">
    <property type="term" value="F:diguanylate cyclase activity"/>
    <property type="evidence" value="ECO:0007669"/>
    <property type="project" value="UniProtKB-EC"/>
</dbReference>
<keyword evidence="8" id="KW-0997">Cell inner membrane</keyword>
<dbReference type="GO" id="GO:0030244">
    <property type="term" value="P:cellulose biosynthetic process"/>
    <property type="evidence" value="ECO:0007669"/>
    <property type="project" value="UniProtKB-KW"/>
</dbReference>
<proteinExistence type="predicted"/>
<keyword evidence="16" id="KW-0342">GTP-binding</keyword>
<dbReference type="GO" id="GO:0043709">
    <property type="term" value="P:cell adhesion involved in single-species biofilm formation"/>
    <property type="evidence" value="ECO:0007669"/>
    <property type="project" value="TreeGrafter"/>
</dbReference>